<dbReference type="EMBL" id="CP042806">
    <property type="protein sequence ID" value="QEE28691.1"/>
    <property type="molecule type" value="Genomic_DNA"/>
</dbReference>
<dbReference type="HAMAP" id="MF_01043">
    <property type="entry name" value="PlsY"/>
    <property type="match status" value="1"/>
</dbReference>
<dbReference type="Pfam" id="PF02660">
    <property type="entry name" value="G3P_acyltransf"/>
    <property type="match status" value="1"/>
</dbReference>
<evidence type="ECO:0000313" key="11">
    <source>
        <dbReference type="EMBL" id="QEE28691.1"/>
    </source>
</evidence>
<keyword evidence="12" id="KW-1185">Reference proteome</keyword>
<feature type="transmembrane region" description="Helical" evidence="10">
    <location>
        <begin position="87"/>
        <end position="106"/>
    </location>
</feature>
<keyword evidence="5 10" id="KW-1133">Transmembrane helix</keyword>
<evidence type="ECO:0000256" key="2">
    <source>
        <dbReference type="ARBA" id="ARBA00022516"/>
    </source>
</evidence>
<dbReference type="OrthoDB" id="9777124at2"/>
<dbReference type="SMART" id="SM01207">
    <property type="entry name" value="G3P_acyltransf"/>
    <property type="match status" value="1"/>
</dbReference>
<accession>A0A5B9EE64</accession>
<evidence type="ECO:0000256" key="1">
    <source>
        <dbReference type="ARBA" id="ARBA00022475"/>
    </source>
</evidence>
<proteinExistence type="inferred from homology"/>
<comment type="subunit">
    <text evidence="10">Probably interacts with PlsX.</text>
</comment>
<organism evidence="11 12">
    <name type="scientific">Terriglobus albidus</name>
    <dbReference type="NCBI Taxonomy" id="1592106"/>
    <lineage>
        <taxon>Bacteria</taxon>
        <taxon>Pseudomonadati</taxon>
        <taxon>Acidobacteriota</taxon>
        <taxon>Terriglobia</taxon>
        <taxon>Terriglobales</taxon>
        <taxon>Acidobacteriaceae</taxon>
        <taxon>Terriglobus</taxon>
    </lineage>
</organism>
<evidence type="ECO:0000256" key="8">
    <source>
        <dbReference type="ARBA" id="ARBA00023209"/>
    </source>
</evidence>
<keyword evidence="11" id="KW-0012">Acyltransferase</keyword>
<dbReference type="RefSeq" id="WP_147647881.1">
    <property type="nucleotide sequence ID" value="NZ_CP042806.1"/>
</dbReference>
<dbReference type="KEGG" id="talb:FTW19_12180"/>
<dbReference type="EC" id="2.3.1.275" evidence="10"/>
<dbReference type="GO" id="GO:0043772">
    <property type="term" value="F:acyl-phosphate glycerol-3-phosphate acyltransferase activity"/>
    <property type="evidence" value="ECO:0007669"/>
    <property type="project" value="UniProtKB-UniRule"/>
</dbReference>
<evidence type="ECO:0000256" key="6">
    <source>
        <dbReference type="ARBA" id="ARBA00023098"/>
    </source>
</evidence>
<evidence type="ECO:0000256" key="5">
    <source>
        <dbReference type="ARBA" id="ARBA00022989"/>
    </source>
</evidence>
<evidence type="ECO:0000256" key="4">
    <source>
        <dbReference type="ARBA" id="ARBA00022692"/>
    </source>
</evidence>
<reference evidence="11 12" key="1">
    <citation type="submission" date="2019-08" db="EMBL/GenBank/DDBJ databases">
        <title>Complete genome sequence of Terriglobus albidus strain ORNL.</title>
        <authorList>
            <person name="Podar M."/>
        </authorList>
    </citation>
    <scope>NUCLEOTIDE SEQUENCE [LARGE SCALE GENOMIC DNA]</scope>
    <source>
        <strain evidence="11 12">ORNL</strain>
    </source>
</reference>
<sequence length="207" mass="21986">MNPWLLTLVLAYLLGSIPFGYILVRLFLKQDIRKTGSGNTGATNVARSGKKGLAIATLLLDLLKGVAAVVIARHIAAAHGMNTEDMAAAAAAMAILGHIFPVWLSFRGGKGVATGLGVFLAISPLTTLCCLAVFIVVFMIWKYVSLASIVAAAVFPVFAFLFSHGNVSPIVAASFVVIPAVIIFKHHSNIQRLLKGTENRFGKKKEA</sequence>
<dbReference type="PANTHER" id="PTHR30309">
    <property type="entry name" value="INNER MEMBRANE PROTEIN YGIH"/>
    <property type="match status" value="1"/>
</dbReference>
<dbReference type="UniPathway" id="UPA00085"/>
<keyword evidence="2 10" id="KW-0444">Lipid biosynthesis</keyword>
<keyword evidence="4 10" id="KW-0812">Transmembrane</keyword>
<dbReference type="PANTHER" id="PTHR30309:SF0">
    <property type="entry name" value="GLYCEROL-3-PHOSPHATE ACYLTRANSFERASE-RELATED"/>
    <property type="match status" value="1"/>
</dbReference>
<keyword evidence="6 10" id="KW-0443">Lipid metabolism</keyword>
<gene>
    <name evidence="10 11" type="primary">plsY</name>
    <name evidence="11" type="ORF">FTW19_12180</name>
</gene>
<keyword evidence="1 10" id="KW-1003">Cell membrane</keyword>
<comment type="subcellular location">
    <subcellularLocation>
        <location evidence="10">Cell membrane</location>
        <topology evidence="10">Multi-pass membrane protein</topology>
    </subcellularLocation>
</comment>
<comment type="similarity">
    <text evidence="10">Belongs to the PlsY family.</text>
</comment>
<comment type="catalytic activity">
    <reaction evidence="10">
        <text>an acyl phosphate + sn-glycerol 3-phosphate = a 1-acyl-sn-glycero-3-phosphate + phosphate</text>
        <dbReference type="Rhea" id="RHEA:34075"/>
        <dbReference type="ChEBI" id="CHEBI:43474"/>
        <dbReference type="ChEBI" id="CHEBI:57597"/>
        <dbReference type="ChEBI" id="CHEBI:57970"/>
        <dbReference type="ChEBI" id="CHEBI:59918"/>
        <dbReference type="EC" id="2.3.1.275"/>
    </reaction>
</comment>
<feature type="transmembrane region" description="Helical" evidence="10">
    <location>
        <begin position="118"/>
        <end position="141"/>
    </location>
</feature>
<dbReference type="GO" id="GO:0008654">
    <property type="term" value="P:phospholipid biosynthetic process"/>
    <property type="evidence" value="ECO:0007669"/>
    <property type="project" value="UniProtKB-UniRule"/>
</dbReference>
<dbReference type="AlphaFoldDB" id="A0A5B9EE64"/>
<feature type="transmembrane region" description="Helical" evidence="10">
    <location>
        <begin position="153"/>
        <end position="184"/>
    </location>
</feature>
<evidence type="ECO:0000256" key="3">
    <source>
        <dbReference type="ARBA" id="ARBA00022679"/>
    </source>
</evidence>
<feature type="transmembrane region" description="Helical" evidence="10">
    <location>
        <begin position="6"/>
        <end position="28"/>
    </location>
</feature>
<name>A0A5B9EE64_9BACT</name>
<dbReference type="InterPro" id="IPR003811">
    <property type="entry name" value="G3P_acylTferase_PlsY"/>
</dbReference>
<keyword evidence="8 10" id="KW-0594">Phospholipid biosynthesis</keyword>
<dbReference type="Proteomes" id="UP000321820">
    <property type="component" value="Chromosome"/>
</dbReference>
<evidence type="ECO:0000256" key="9">
    <source>
        <dbReference type="ARBA" id="ARBA00023264"/>
    </source>
</evidence>
<dbReference type="GO" id="GO:0005886">
    <property type="term" value="C:plasma membrane"/>
    <property type="evidence" value="ECO:0007669"/>
    <property type="project" value="UniProtKB-SubCell"/>
</dbReference>
<dbReference type="NCBIfam" id="TIGR00023">
    <property type="entry name" value="glycerol-3-phosphate 1-O-acyltransferase PlsY"/>
    <property type="match status" value="1"/>
</dbReference>
<evidence type="ECO:0000256" key="7">
    <source>
        <dbReference type="ARBA" id="ARBA00023136"/>
    </source>
</evidence>
<keyword evidence="3 10" id="KW-0808">Transferase</keyword>
<evidence type="ECO:0000256" key="10">
    <source>
        <dbReference type="HAMAP-Rule" id="MF_01043"/>
    </source>
</evidence>
<protein>
    <recommendedName>
        <fullName evidence="10">Glycerol-3-phosphate acyltransferase</fullName>
    </recommendedName>
    <alternativeName>
        <fullName evidence="10">Acyl-PO4 G3P acyltransferase</fullName>
    </alternativeName>
    <alternativeName>
        <fullName evidence="10">Acyl-phosphate--glycerol-3-phosphate acyltransferase</fullName>
    </alternativeName>
    <alternativeName>
        <fullName evidence="10">G3P acyltransferase</fullName>
        <shortName evidence="10">GPAT</shortName>
        <ecNumber evidence="10">2.3.1.275</ecNumber>
    </alternativeName>
    <alternativeName>
        <fullName evidence="10">Lysophosphatidic acid synthase</fullName>
        <shortName evidence="10">LPA synthase</shortName>
    </alternativeName>
</protein>
<keyword evidence="9 10" id="KW-1208">Phospholipid metabolism</keyword>
<comment type="function">
    <text evidence="10">Catalyzes the transfer of an acyl group from acyl-phosphate (acyl-PO(4)) to glycerol-3-phosphate (G3P) to form lysophosphatidic acid (LPA). This enzyme utilizes acyl-phosphate as fatty acyl donor, but not acyl-CoA or acyl-ACP.</text>
</comment>
<comment type="pathway">
    <text evidence="10">Lipid metabolism; phospholipid metabolism.</text>
</comment>
<dbReference type="PRINTS" id="PR01874">
    <property type="entry name" value="DNAREPAIRADA"/>
</dbReference>
<keyword evidence="7 10" id="KW-0472">Membrane</keyword>
<evidence type="ECO:0000313" key="12">
    <source>
        <dbReference type="Proteomes" id="UP000321820"/>
    </source>
</evidence>